<dbReference type="EMBL" id="JALBGC010000002">
    <property type="protein sequence ID" value="MCI1187379.1"/>
    <property type="molecule type" value="Genomic_DNA"/>
</dbReference>
<comment type="caution">
    <text evidence="1">The sequence shown here is derived from an EMBL/GenBank/DDBJ whole genome shotgun (WGS) entry which is preliminary data.</text>
</comment>
<dbReference type="RefSeq" id="WP_241935654.1">
    <property type="nucleotide sequence ID" value="NZ_JALBGC010000002.1"/>
</dbReference>
<dbReference type="AlphaFoldDB" id="A0A9X1VDW4"/>
<evidence type="ECO:0000313" key="1">
    <source>
        <dbReference type="EMBL" id="MCI1187379.1"/>
    </source>
</evidence>
<organism evidence="1 2">
    <name type="scientific">Hymenobacter cyanobacteriorum</name>
    <dbReference type="NCBI Taxonomy" id="2926463"/>
    <lineage>
        <taxon>Bacteria</taxon>
        <taxon>Pseudomonadati</taxon>
        <taxon>Bacteroidota</taxon>
        <taxon>Cytophagia</taxon>
        <taxon>Cytophagales</taxon>
        <taxon>Hymenobacteraceae</taxon>
        <taxon>Hymenobacter</taxon>
    </lineage>
</organism>
<proteinExistence type="predicted"/>
<sequence>MADLLFEVIKRAQSEKRLLGVRTSTSDGRFSVGYVVSYSDELLMLRVINRDGMQTGIQSYHIEDIFQLDFDDRYIRNIELKENNLDKVYAGIKSPDFMEQEYLNIPLLLARAMQHKQLVFLTTRIGPDLYGYVRQFSEQEILLECFTEYGEDDGIVIIRVDNIRHFVWSDEDTRMIELHLKRREQRGQ</sequence>
<protein>
    <submittedName>
        <fullName evidence="1">Uncharacterized protein</fullName>
    </submittedName>
</protein>
<evidence type="ECO:0000313" key="2">
    <source>
        <dbReference type="Proteomes" id="UP001139193"/>
    </source>
</evidence>
<reference evidence="1" key="1">
    <citation type="submission" date="2022-03" db="EMBL/GenBank/DDBJ databases">
        <title>Bacterial whole genome sequence for Hymenobacter sp. DH14.</title>
        <authorList>
            <person name="Le V."/>
        </authorList>
    </citation>
    <scope>NUCLEOTIDE SEQUENCE</scope>
    <source>
        <strain evidence="1">DH14</strain>
    </source>
</reference>
<keyword evidence="2" id="KW-1185">Reference proteome</keyword>
<accession>A0A9X1VDW4</accession>
<gene>
    <name evidence="1" type="ORF">MON38_08100</name>
</gene>
<name>A0A9X1VDW4_9BACT</name>
<dbReference type="Proteomes" id="UP001139193">
    <property type="component" value="Unassembled WGS sequence"/>
</dbReference>